<evidence type="ECO:0000313" key="2">
    <source>
        <dbReference type="EMBL" id="RCH78039.1"/>
    </source>
</evidence>
<evidence type="ECO:0000256" key="1">
    <source>
        <dbReference type="SAM" id="SignalP"/>
    </source>
</evidence>
<protein>
    <submittedName>
        <fullName evidence="2">Uncharacterized protein</fullName>
    </submittedName>
</protein>
<evidence type="ECO:0000313" key="3">
    <source>
        <dbReference type="Proteomes" id="UP000253551"/>
    </source>
</evidence>
<reference evidence="2 3" key="1">
    <citation type="journal article" date="2018" name="G3 (Bethesda)">
        <title>Phylogenetic and Phylogenomic Definition of Rhizopus Species.</title>
        <authorList>
            <person name="Gryganskyi A.P."/>
            <person name="Golan J."/>
            <person name="Dolatabadi S."/>
            <person name="Mondo S."/>
            <person name="Robb S."/>
            <person name="Idnurm A."/>
            <person name="Muszewska A."/>
            <person name="Steczkiewicz K."/>
            <person name="Masonjones S."/>
            <person name="Liao H.L."/>
            <person name="Gajdeczka M.T."/>
            <person name="Anike F."/>
            <person name="Vuek A."/>
            <person name="Anishchenko I.M."/>
            <person name="Voigt K."/>
            <person name="de Hoog G.S."/>
            <person name="Smith M.E."/>
            <person name="Heitman J."/>
            <person name="Vilgalys R."/>
            <person name="Stajich J.E."/>
        </authorList>
    </citation>
    <scope>NUCLEOTIDE SEQUENCE [LARGE SCALE GENOMIC DNA]</scope>
    <source>
        <strain evidence="2 3">LSU 92-RS-03</strain>
    </source>
</reference>
<dbReference type="STRING" id="4846.A0A367IK43"/>
<dbReference type="AlphaFoldDB" id="A0A367IK43"/>
<accession>A0A367IK43</accession>
<organism evidence="2 3">
    <name type="scientific">Rhizopus stolonifer</name>
    <name type="common">Rhizopus nigricans</name>
    <dbReference type="NCBI Taxonomy" id="4846"/>
    <lineage>
        <taxon>Eukaryota</taxon>
        <taxon>Fungi</taxon>
        <taxon>Fungi incertae sedis</taxon>
        <taxon>Mucoromycota</taxon>
        <taxon>Mucoromycotina</taxon>
        <taxon>Mucoromycetes</taxon>
        <taxon>Mucorales</taxon>
        <taxon>Mucorineae</taxon>
        <taxon>Rhizopodaceae</taxon>
        <taxon>Rhizopus</taxon>
    </lineage>
</organism>
<feature type="chain" id="PRO_5016769375" evidence="1">
    <location>
        <begin position="18"/>
        <end position="191"/>
    </location>
</feature>
<gene>
    <name evidence="2" type="ORF">CU098_004218</name>
</gene>
<dbReference type="EMBL" id="PJQM01007544">
    <property type="protein sequence ID" value="RCH78039.1"/>
    <property type="molecule type" value="Genomic_DNA"/>
</dbReference>
<feature type="signal peptide" evidence="1">
    <location>
        <begin position="1"/>
        <end position="17"/>
    </location>
</feature>
<keyword evidence="1" id="KW-0732">Signal</keyword>
<sequence>MVKIAVLFSTLVLAVEALVQSPSYQFNVTSPAPNAPYVASQILPCIYDVADNSTSDNLQLSISLVGDNSSTVMTASADISKGFSFEKEITGGTVYEHQFNYHIPSNTTAGNYQVVFTDSVSQTNVSISITIAAAPVTSSSIPSSTLASATGSSTSLSPSSIINKANAATMGTQVSKYLVGASVALALVQFL</sequence>
<proteinExistence type="predicted"/>
<dbReference type="Proteomes" id="UP000253551">
    <property type="component" value="Unassembled WGS sequence"/>
</dbReference>
<comment type="caution">
    <text evidence="2">The sequence shown here is derived from an EMBL/GenBank/DDBJ whole genome shotgun (WGS) entry which is preliminary data.</text>
</comment>
<name>A0A367IK43_RHIST</name>
<keyword evidence="3" id="KW-1185">Reference proteome</keyword>
<dbReference type="OrthoDB" id="2266604at2759"/>